<dbReference type="SUPFAM" id="SSF51735">
    <property type="entry name" value="NAD(P)-binding Rossmann-fold domains"/>
    <property type="match status" value="1"/>
</dbReference>
<comment type="similarity">
    <text evidence="1">Belongs to the avfA family.</text>
</comment>
<evidence type="ECO:0000313" key="3">
    <source>
        <dbReference type="EMBL" id="RPB21860.1"/>
    </source>
</evidence>
<gene>
    <name evidence="3" type="ORF">L211DRAFT_827476</name>
</gene>
<proteinExistence type="inferred from homology"/>
<sequence>MAAAQERQILVFGATGPAGLAFLEEAVTIPHLQLLVYARTPSKLPNSLLTHPQIEVLPGTGSLTDAASIRSAVAHLRPTDVIVSFLGPPASQILAWMNPFGKEGKEPIFANAYRLIVDAMKSTGVRRIFALGTISIADEKDNNMLSALAMVWIVRLLFNRGWRNMVEVGRFFDTVPVEDIDWTVYRVGLLLNGETQAATDGYLGDGKTTSSIRRSELAKWLVTQITSDESKWIGQKPVVSTSAKVTRR</sequence>
<reference evidence="3 4" key="1">
    <citation type="journal article" date="2018" name="Nat. Ecol. Evol.">
        <title>Pezizomycetes genomes reveal the molecular basis of ectomycorrhizal truffle lifestyle.</title>
        <authorList>
            <person name="Murat C."/>
            <person name="Payen T."/>
            <person name="Noel B."/>
            <person name="Kuo A."/>
            <person name="Morin E."/>
            <person name="Chen J."/>
            <person name="Kohler A."/>
            <person name="Krizsan K."/>
            <person name="Balestrini R."/>
            <person name="Da Silva C."/>
            <person name="Montanini B."/>
            <person name="Hainaut M."/>
            <person name="Levati E."/>
            <person name="Barry K.W."/>
            <person name="Belfiori B."/>
            <person name="Cichocki N."/>
            <person name="Clum A."/>
            <person name="Dockter R.B."/>
            <person name="Fauchery L."/>
            <person name="Guy J."/>
            <person name="Iotti M."/>
            <person name="Le Tacon F."/>
            <person name="Lindquist E.A."/>
            <person name="Lipzen A."/>
            <person name="Malagnac F."/>
            <person name="Mello A."/>
            <person name="Molinier V."/>
            <person name="Miyauchi S."/>
            <person name="Poulain J."/>
            <person name="Riccioni C."/>
            <person name="Rubini A."/>
            <person name="Sitrit Y."/>
            <person name="Splivallo R."/>
            <person name="Traeger S."/>
            <person name="Wang M."/>
            <person name="Zifcakova L."/>
            <person name="Wipf D."/>
            <person name="Zambonelli A."/>
            <person name="Paolocci F."/>
            <person name="Nowrousian M."/>
            <person name="Ottonello S."/>
            <person name="Baldrian P."/>
            <person name="Spatafora J.W."/>
            <person name="Henrissat B."/>
            <person name="Nagy L.G."/>
            <person name="Aury J.M."/>
            <person name="Wincker P."/>
            <person name="Grigoriev I.V."/>
            <person name="Bonfante P."/>
            <person name="Martin F.M."/>
        </authorList>
    </citation>
    <scope>NUCLEOTIDE SEQUENCE [LARGE SCALE GENOMIC DNA]</scope>
    <source>
        <strain evidence="3 4">ATCC MYA-4762</strain>
    </source>
</reference>
<protein>
    <recommendedName>
        <fullName evidence="2">NAD(P)-binding domain-containing protein</fullName>
    </recommendedName>
</protein>
<organism evidence="3 4">
    <name type="scientific">Terfezia boudieri ATCC MYA-4762</name>
    <dbReference type="NCBI Taxonomy" id="1051890"/>
    <lineage>
        <taxon>Eukaryota</taxon>
        <taxon>Fungi</taxon>
        <taxon>Dikarya</taxon>
        <taxon>Ascomycota</taxon>
        <taxon>Pezizomycotina</taxon>
        <taxon>Pezizomycetes</taxon>
        <taxon>Pezizales</taxon>
        <taxon>Pezizaceae</taxon>
        <taxon>Terfezia</taxon>
    </lineage>
</organism>
<dbReference type="PANTHER" id="PTHR43355:SF2">
    <property type="entry name" value="FLAVIN REDUCTASE (NADPH)"/>
    <property type="match status" value="1"/>
</dbReference>
<dbReference type="InterPro" id="IPR016040">
    <property type="entry name" value="NAD(P)-bd_dom"/>
</dbReference>
<evidence type="ECO:0000256" key="1">
    <source>
        <dbReference type="ARBA" id="ARBA00038376"/>
    </source>
</evidence>
<dbReference type="EMBL" id="ML121556">
    <property type="protein sequence ID" value="RPB21860.1"/>
    <property type="molecule type" value="Genomic_DNA"/>
</dbReference>
<dbReference type="Proteomes" id="UP000267821">
    <property type="component" value="Unassembled WGS sequence"/>
</dbReference>
<dbReference type="InterPro" id="IPR036291">
    <property type="entry name" value="NAD(P)-bd_dom_sf"/>
</dbReference>
<keyword evidence="4" id="KW-1185">Reference proteome</keyword>
<evidence type="ECO:0000259" key="2">
    <source>
        <dbReference type="Pfam" id="PF13460"/>
    </source>
</evidence>
<dbReference type="AlphaFoldDB" id="A0A3N4LG49"/>
<name>A0A3N4LG49_9PEZI</name>
<dbReference type="InterPro" id="IPR051606">
    <property type="entry name" value="Polyketide_Oxido-like"/>
</dbReference>
<dbReference type="GO" id="GO:0016646">
    <property type="term" value="F:oxidoreductase activity, acting on the CH-NH group of donors, NAD or NADP as acceptor"/>
    <property type="evidence" value="ECO:0007669"/>
    <property type="project" value="TreeGrafter"/>
</dbReference>
<dbReference type="InParanoid" id="A0A3N4LG49"/>
<accession>A0A3N4LG49</accession>
<dbReference type="PANTHER" id="PTHR43355">
    <property type="entry name" value="FLAVIN REDUCTASE (NADPH)"/>
    <property type="match status" value="1"/>
</dbReference>
<evidence type="ECO:0000313" key="4">
    <source>
        <dbReference type="Proteomes" id="UP000267821"/>
    </source>
</evidence>
<feature type="domain" description="NAD(P)-binding" evidence="2">
    <location>
        <begin position="13"/>
        <end position="227"/>
    </location>
</feature>
<dbReference type="OrthoDB" id="10254221at2759"/>
<dbReference type="STRING" id="1051890.A0A3N4LG49"/>
<dbReference type="Gene3D" id="3.40.50.720">
    <property type="entry name" value="NAD(P)-binding Rossmann-like Domain"/>
    <property type="match status" value="1"/>
</dbReference>
<dbReference type="Pfam" id="PF13460">
    <property type="entry name" value="NAD_binding_10"/>
    <property type="match status" value="1"/>
</dbReference>